<sequence length="209" mass="23291">MSKEREQPNPGDAEELKLPEDAVNPNESSANAPAGDASESMSLEEQLQATRAERDENFNKFLRAQAELDNYRKRTQRDRDEERRFASLPVTRDLLPAMDNLQRAIDAAAQTQNVDELTSGVQMVLRQIEEVLSRFGVTPITAVGEPFDPNLHEAVQQIPTSDHPPMTVIQELERGYTLHDRVVRPSKVIVSAELPAAADQADTESTDES</sequence>
<keyword evidence="15" id="KW-1185">Reference proteome</keyword>
<dbReference type="OrthoDB" id="9812586at2"/>
<dbReference type="InterPro" id="IPR000740">
    <property type="entry name" value="GrpE"/>
</dbReference>
<dbReference type="CDD" id="cd00446">
    <property type="entry name" value="GrpE"/>
    <property type="match status" value="1"/>
</dbReference>
<evidence type="ECO:0000256" key="7">
    <source>
        <dbReference type="ARBA" id="ARBA00053401"/>
    </source>
</evidence>
<evidence type="ECO:0000256" key="5">
    <source>
        <dbReference type="ARBA" id="ARBA00023016"/>
    </source>
</evidence>
<evidence type="ECO:0000256" key="11">
    <source>
        <dbReference type="RuleBase" id="RU000639"/>
    </source>
</evidence>
<dbReference type="Pfam" id="PF01025">
    <property type="entry name" value="GrpE"/>
    <property type="match status" value="1"/>
</dbReference>
<feature type="compositionally biased region" description="Polar residues" evidence="13">
    <location>
        <begin position="39"/>
        <end position="49"/>
    </location>
</feature>
<dbReference type="SUPFAM" id="SSF51064">
    <property type="entry name" value="Head domain of nucleotide exchange factor GrpE"/>
    <property type="match status" value="1"/>
</dbReference>
<accession>A0A517Z8K8</accession>
<dbReference type="HAMAP" id="MF_01151">
    <property type="entry name" value="GrpE"/>
    <property type="match status" value="1"/>
</dbReference>
<dbReference type="NCBIfam" id="NF010738">
    <property type="entry name" value="PRK14140.1"/>
    <property type="match status" value="1"/>
</dbReference>
<organism evidence="14 15">
    <name type="scientific">Maioricimonas rarisocia</name>
    <dbReference type="NCBI Taxonomy" id="2528026"/>
    <lineage>
        <taxon>Bacteria</taxon>
        <taxon>Pseudomonadati</taxon>
        <taxon>Planctomycetota</taxon>
        <taxon>Planctomycetia</taxon>
        <taxon>Planctomycetales</taxon>
        <taxon>Planctomycetaceae</taxon>
        <taxon>Maioricimonas</taxon>
    </lineage>
</organism>
<dbReference type="GO" id="GO:0006457">
    <property type="term" value="P:protein folding"/>
    <property type="evidence" value="ECO:0007669"/>
    <property type="project" value="InterPro"/>
</dbReference>
<dbReference type="KEGG" id="mri:Mal4_31190"/>
<evidence type="ECO:0000256" key="4">
    <source>
        <dbReference type="ARBA" id="ARBA00022490"/>
    </source>
</evidence>
<evidence type="ECO:0000256" key="3">
    <source>
        <dbReference type="ARBA" id="ARBA00011738"/>
    </source>
</evidence>
<dbReference type="PANTHER" id="PTHR21237">
    <property type="entry name" value="GRPE PROTEIN"/>
    <property type="match status" value="1"/>
</dbReference>
<evidence type="ECO:0000313" key="15">
    <source>
        <dbReference type="Proteomes" id="UP000320496"/>
    </source>
</evidence>
<dbReference type="GO" id="GO:0051087">
    <property type="term" value="F:protein-folding chaperone binding"/>
    <property type="evidence" value="ECO:0007669"/>
    <property type="project" value="InterPro"/>
</dbReference>
<dbReference type="Proteomes" id="UP000320496">
    <property type="component" value="Chromosome"/>
</dbReference>
<evidence type="ECO:0000256" key="12">
    <source>
        <dbReference type="RuleBase" id="RU004478"/>
    </source>
</evidence>
<dbReference type="InterPro" id="IPR009012">
    <property type="entry name" value="GrpE_head"/>
</dbReference>
<dbReference type="EMBL" id="CP036275">
    <property type="protein sequence ID" value="QDU38789.1"/>
    <property type="molecule type" value="Genomic_DNA"/>
</dbReference>
<comment type="subcellular location">
    <subcellularLocation>
        <location evidence="1 10">Cytoplasm</location>
    </subcellularLocation>
</comment>
<dbReference type="GO" id="GO:0042803">
    <property type="term" value="F:protein homodimerization activity"/>
    <property type="evidence" value="ECO:0007669"/>
    <property type="project" value="InterPro"/>
</dbReference>
<evidence type="ECO:0000256" key="8">
    <source>
        <dbReference type="ARBA" id="ARBA00072274"/>
    </source>
</evidence>
<keyword evidence="6 10" id="KW-0143">Chaperone</keyword>
<evidence type="ECO:0000256" key="2">
    <source>
        <dbReference type="ARBA" id="ARBA00009054"/>
    </source>
</evidence>
<dbReference type="Gene3D" id="3.90.20.20">
    <property type="match status" value="1"/>
</dbReference>
<dbReference type="PANTHER" id="PTHR21237:SF23">
    <property type="entry name" value="GRPE PROTEIN HOMOLOG, MITOCHONDRIAL"/>
    <property type="match status" value="1"/>
</dbReference>
<evidence type="ECO:0000313" key="14">
    <source>
        <dbReference type="EMBL" id="QDU38789.1"/>
    </source>
</evidence>
<evidence type="ECO:0000256" key="6">
    <source>
        <dbReference type="ARBA" id="ARBA00023186"/>
    </source>
</evidence>
<dbReference type="PRINTS" id="PR00773">
    <property type="entry name" value="GRPEPROTEIN"/>
</dbReference>
<dbReference type="GO" id="GO:0051082">
    <property type="term" value="F:unfolded protein binding"/>
    <property type="evidence" value="ECO:0007669"/>
    <property type="project" value="TreeGrafter"/>
</dbReference>
<protein>
    <recommendedName>
        <fullName evidence="8 10">Protein GrpE</fullName>
    </recommendedName>
    <alternativeName>
        <fullName evidence="9 10">HSP-70 cofactor</fullName>
    </alternativeName>
</protein>
<name>A0A517Z8K8_9PLAN</name>
<evidence type="ECO:0000256" key="1">
    <source>
        <dbReference type="ARBA" id="ARBA00004496"/>
    </source>
</evidence>
<dbReference type="GO" id="GO:0000774">
    <property type="term" value="F:adenyl-nucleotide exchange factor activity"/>
    <property type="evidence" value="ECO:0007669"/>
    <property type="project" value="InterPro"/>
</dbReference>
<dbReference type="InterPro" id="IPR013805">
    <property type="entry name" value="GrpE_CC"/>
</dbReference>
<evidence type="ECO:0000256" key="10">
    <source>
        <dbReference type="HAMAP-Rule" id="MF_01151"/>
    </source>
</evidence>
<dbReference type="GO" id="GO:0005737">
    <property type="term" value="C:cytoplasm"/>
    <property type="evidence" value="ECO:0007669"/>
    <property type="project" value="UniProtKB-SubCell"/>
</dbReference>
<keyword evidence="4 10" id="KW-0963">Cytoplasm</keyword>
<comment type="function">
    <text evidence="7 10 11">Participates actively in the response to hyperosmotic and heat shock by preventing the aggregation of stress-denatured proteins, in association with DnaK and GrpE. It is the nucleotide exchange factor for DnaK and may function as a thermosensor. Unfolded proteins bind initially to DnaJ; upon interaction with the DnaJ-bound protein, DnaK hydrolyzes its bound ATP, resulting in the formation of a stable complex. GrpE releases ADP from DnaK; ATP binding to DnaK triggers the release of the substrate protein, thus completing the reaction cycle. Several rounds of ATP-dependent interactions between DnaJ, DnaK and GrpE are required for fully efficient folding.</text>
</comment>
<feature type="region of interest" description="Disordered" evidence="13">
    <location>
        <begin position="1"/>
        <end position="54"/>
    </location>
</feature>
<comment type="similarity">
    <text evidence="2 10 12">Belongs to the GrpE family.</text>
</comment>
<gene>
    <name evidence="10" type="primary">grpE</name>
    <name evidence="14" type="ORF">Mal4_31190</name>
</gene>
<dbReference type="AlphaFoldDB" id="A0A517Z8K8"/>
<dbReference type="RefSeq" id="WP_145370039.1">
    <property type="nucleotide sequence ID" value="NZ_CP036275.1"/>
</dbReference>
<dbReference type="FunFam" id="2.30.22.10:FF:000001">
    <property type="entry name" value="Protein GrpE"/>
    <property type="match status" value="1"/>
</dbReference>
<evidence type="ECO:0000256" key="9">
    <source>
        <dbReference type="ARBA" id="ARBA00076414"/>
    </source>
</evidence>
<dbReference type="PROSITE" id="PS01071">
    <property type="entry name" value="GRPE"/>
    <property type="match status" value="1"/>
</dbReference>
<proteinExistence type="inferred from homology"/>
<keyword evidence="5 10" id="KW-0346">Stress response</keyword>
<reference evidence="14 15" key="1">
    <citation type="submission" date="2019-02" db="EMBL/GenBank/DDBJ databases">
        <title>Deep-cultivation of Planctomycetes and their phenomic and genomic characterization uncovers novel biology.</title>
        <authorList>
            <person name="Wiegand S."/>
            <person name="Jogler M."/>
            <person name="Boedeker C."/>
            <person name="Pinto D."/>
            <person name="Vollmers J."/>
            <person name="Rivas-Marin E."/>
            <person name="Kohn T."/>
            <person name="Peeters S.H."/>
            <person name="Heuer A."/>
            <person name="Rast P."/>
            <person name="Oberbeckmann S."/>
            <person name="Bunk B."/>
            <person name="Jeske O."/>
            <person name="Meyerdierks A."/>
            <person name="Storesund J.E."/>
            <person name="Kallscheuer N."/>
            <person name="Luecker S."/>
            <person name="Lage O.M."/>
            <person name="Pohl T."/>
            <person name="Merkel B.J."/>
            <person name="Hornburger P."/>
            <person name="Mueller R.-W."/>
            <person name="Bruemmer F."/>
            <person name="Labrenz M."/>
            <person name="Spormann A.M."/>
            <person name="Op den Camp H."/>
            <person name="Overmann J."/>
            <person name="Amann R."/>
            <person name="Jetten M.S.M."/>
            <person name="Mascher T."/>
            <person name="Medema M.H."/>
            <person name="Devos D.P."/>
            <person name="Kaster A.-K."/>
            <person name="Ovreas L."/>
            <person name="Rohde M."/>
            <person name="Galperin M.Y."/>
            <person name="Jogler C."/>
        </authorList>
    </citation>
    <scope>NUCLEOTIDE SEQUENCE [LARGE SCALE GENOMIC DNA]</scope>
    <source>
        <strain evidence="14 15">Mal4</strain>
    </source>
</reference>
<dbReference type="SUPFAM" id="SSF58014">
    <property type="entry name" value="Coiled-coil domain of nucleotide exchange factor GrpE"/>
    <property type="match status" value="1"/>
</dbReference>
<comment type="subunit">
    <text evidence="3 10">Homodimer.</text>
</comment>
<evidence type="ECO:0000256" key="13">
    <source>
        <dbReference type="SAM" id="MobiDB-lite"/>
    </source>
</evidence>
<dbReference type="Gene3D" id="2.30.22.10">
    <property type="entry name" value="Head domain of nucleotide exchange factor GrpE"/>
    <property type="match status" value="1"/>
</dbReference>